<evidence type="ECO:0000256" key="2">
    <source>
        <dbReference type="ARBA" id="ARBA00022857"/>
    </source>
</evidence>
<keyword evidence="2" id="KW-0521">NADP</keyword>
<name>A0A165BZQ4_9BASI</name>
<dbReference type="OrthoDB" id="9876299at2759"/>
<gene>
    <name evidence="4" type="ORF">CALCODRAFT_445076</name>
</gene>
<dbReference type="GO" id="GO:0005737">
    <property type="term" value="C:cytoplasm"/>
    <property type="evidence" value="ECO:0007669"/>
    <property type="project" value="TreeGrafter"/>
</dbReference>
<sequence length="247" mass="26294">MAPTVYLISGANRGIGLGLVQQLAARENVVVFAGVRNPSAAKDLQALEVSHPGKIYTVKLTSVNKEDNEAAVQKIKTVAGRLDVVIANAGVGDSYAPSDKVPLDDMRSHYEVNVLGPLVLFQAAWPLLKASQTPKFIVVSSLAGSIEVATKLPMPIMAYGVSKAAVNWLAAKLWYEYPELISLPVHPGSVRTDMAKNGLAKLPEAFGQISMITIEEGAKGVLSVIDAAKRDEAGPTFLSYDGTVLPW</sequence>
<dbReference type="Pfam" id="PF00106">
    <property type="entry name" value="adh_short"/>
    <property type="match status" value="1"/>
</dbReference>
<proteinExistence type="inferred from homology"/>
<dbReference type="PANTHER" id="PTHR43544:SF7">
    <property type="entry name" value="NADB-LER2"/>
    <property type="match status" value="1"/>
</dbReference>
<dbReference type="AlphaFoldDB" id="A0A165BZQ4"/>
<comment type="similarity">
    <text evidence="1">Belongs to the short-chain dehydrogenases/reductases (SDR) family.</text>
</comment>
<dbReference type="CDD" id="cd05325">
    <property type="entry name" value="carb_red_sniffer_like_SDR_c"/>
    <property type="match status" value="1"/>
</dbReference>
<dbReference type="GO" id="GO:0016491">
    <property type="term" value="F:oxidoreductase activity"/>
    <property type="evidence" value="ECO:0007669"/>
    <property type="project" value="UniProtKB-KW"/>
</dbReference>
<dbReference type="SUPFAM" id="SSF51735">
    <property type="entry name" value="NAD(P)-binding Rossmann-fold domains"/>
    <property type="match status" value="1"/>
</dbReference>
<reference evidence="4 5" key="1">
    <citation type="journal article" date="2016" name="Mol. Biol. Evol.">
        <title>Comparative Genomics of Early-Diverging Mushroom-Forming Fungi Provides Insights into the Origins of Lignocellulose Decay Capabilities.</title>
        <authorList>
            <person name="Nagy L.G."/>
            <person name="Riley R."/>
            <person name="Tritt A."/>
            <person name="Adam C."/>
            <person name="Daum C."/>
            <person name="Floudas D."/>
            <person name="Sun H."/>
            <person name="Yadav J.S."/>
            <person name="Pangilinan J."/>
            <person name="Larsson K.H."/>
            <person name="Matsuura K."/>
            <person name="Barry K."/>
            <person name="Labutti K."/>
            <person name="Kuo R."/>
            <person name="Ohm R.A."/>
            <person name="Bhattacharya S.S."/>
            <person name="Shirouzu T."/>
            <person name="Yoshinaga Y."/>
            <person name="Martin F.M."/>
            <person name="Grigoriev I.V."/>
            <person name="Hibbett D.S."/>
        </authorList>
    </citation>
    <scope>NUCLEOTIDE SEQUENCE [LARGE SCALE GENOMIC DNA]</scope>
    <source>
        <strain evidence="4 5">HHB12733</strain>
    </source>
</reference>
<dbReference type="InterPro" id="IPR036291">
    <property type="entry name" value="NAD(P)-bd_dom_sf"/>
</dbReference>
<keyword evidence="5" id="KW-1185">Reference proteome</keyword>
<evidence type="ECO:0000256" key="1">
    <source>
        <dbReference type="ARBA" id="ARBA00006484"/>
    </source>
</evidence>
<dbReference type="InterPro" id="IPR002347">
    <property type="entry name" value="SDR_fam"/>
</dbReference>
<dbReference type="InterPro" id="IPR051468">
    <property type="entry name" value="Fungal_SecMetab_SDRs"/>
</dbReference>
<organism evidence="4 5">
    <name type="scientific">Calocera cornea HHB12733</name>
    <dbReference type="NCBI Taxonomy" id="1353952"/>
    <lineage>
        <taxon>Eukaryota</taxon>
        <taxon>Fungi</taxon>
        <taxon>Dikarya</taxon>
        <taxon>Basidiomycota</taxon>
        <taxon>Agaricomycotina</taxon>
        <taxon>Dacrymycetes</taxon>
        <taxon>Dacrymycetales</taxon>
        <taxon>Dacrymycetaceae</taxon>
        <taxon>Calocera</taxon>
    </lineage>
</organism>
<evidence type="ECO:0000313" key="4">
    <source>
        <dbReference type="EMBL" id="KZT50012.1"/>
    </source>
</evidence>
<protein>
    <submittedName>
        <fullName evidence="4">NAD(P)-binding protein</fullName>
    </submittedName>
</protein>
<dbReference type="FunCoup" id="A0A165BZQ4">
    <property type="interactions" value="140"/>
</dbReference>
<dbReference type="PANTHER" id="PTHR43544">
    <property type="entry name" value="SHORT-CHAIN DEHYDROGENASE/REDUCTASE"/>
    <property type="match status" value="1"/>
</dbReference>
<dbReference type="Gene3D" id="3.40.50.720">
    <property type="entry name" value="NAD(P)-binding Rossmann-like Domain"/>
    <property type="match status" value="1"/>
</dbReference>
<accession>A0A165BZQ4</accession>
<dbReference type="InParanoid" id="A0A165BZQ4"/>
<keyword evidence="3" id="KW-0560">Oxidoreductase</keyword>
<evidence type="ECO:0000256" key="3">
    <source>
        <dbReference type="ARBA" id="ARBA00023002"/>
    </source>
</evidence>
<dbReference type="EMBL" id="KV424283">
    <property type="protein sequence ID" value="KZT50012.1"/>
    <property type="molecule type" value="Genomic_DNA"/>
</dbReference>
<dbReference type="Proteomes" id="UP000076842">
    <property type="component" value="Unassembled WGS sequence"/>
</dbReference>
<evidence type="ECO:0000313" key="5">
    <source>
        <dbReference type="Proteomes" id="UP000076842"/>
    </source>
</evidence>
<dbReference type="PRINTS" id="PR00081">
    <property type="entry name" value="GDHRDH"/>
</dbReference>